<reference evidence="7" key="1">
    <citation type="journal article" date="2019" name="Int. J. Syst. Evol. Microbiol.">
        <title>The Global Catalogue of Microorganisms (GCM) 10K type strain sequencing project: providing services to taxonomists for standard genome sequencing and annotation.</title>
        <authorList>
            <consortium name="The Broad Institute Genomics Platform"/>
            <consortium name="The Broad Institute Genome Sequencing Center for Infectious Disease"/>
            <person name="Wu L."/>
            <person name="Ma J."/>
        </authorList>
    </citation>
    <scope>NUCLEOTIDE SEQUENCE [LARGE SCALE GENOMIC DNA]</scope>
    <source>
        <strain evidence="7">KCTC 42964</strain>
    </source>
</reference>
<dbReference type="InterPro" id="IPR012292">
    <property type="entry name" value="Globin/Proto"/>
</dbReference>
<dbReference type="InterPro" id="IPR009050">
    <property type="entry name" value="Globin-like_sf"/>
</dbReference>
<dbReference type="Gene3D" id="1.10.490.10">
    <property type="entry name" value="Globins"/>
    <property type="match status" value="1"/>
</dbReference>
<evidence type="ECO:0000256" key="4">
    <source>
        <dbReference type="ARBA" id="ARBA00023004"/>
    </source>
</evidence>
<dbReference type="Pfam" id="PF01152">
    <property type="entry name" value="Bac_globin"/>
    <property type="match status" value="1"/>
</dbReference>
<dbReference type="PANTHER" id="PTHR47366">
    <property type="entry name" value="TWO-ON-TWO HEMOGLOBIN-3"/>
    <property type="match status" value="1"/>
</dbReference>
<evidence type="ECO:0000256" key="2">
    <source>
        <dbReference type="ARBA" id="ARBA00022617"/>
    </source>
</evidence>
<dbReference type="SUPFAM" id="SSF46458">
    <property type="entry name" value="Globin-like"/>
    <property type="match status" value="1"/>
</dbReference>
<evidence type="ECO:0000256" key="3">
    <source>
        <dbReference type="ARBA" id="ARBA00022723"/>
    </source>
</evidence>
<comment type="similarity">
    <text evidence="5">Belongs to the truncated hemoglobin family. Group II subfamily.</text>
</comment>
<keyword evidence="2" id="KW-0349">Heme</keyword>
<accession>A0ABV7L2U0</accession>
<dbReference type="RefSeq" id="WP_379902271.1">
    <property type="nucleotide sequence ID" value="NZ_JBHRTR010000028.1"/>
</dbReference>
<keyword evidence="4" id="KW-0408">Iron</keyword>
<dbReference type="InterPro" id="IPR001486">
    <property type="entry name" value="Hemoglobin_trunc"/>
</dbReference>
<evidence type="ECO:0000256" key="1">
    <source>
        <dbReference type="ARBA" id="ARBA00022448"/>
    </source>
</evidence>
<protein>
    <submittedName>
        <fullName evidence="6">Group II truncated hemoglobin</fullName>
    </submittedName>
</protein>
<dbReference type="Proteomes" id="UP001595528">
    <property type="component" value="Unassembled WGS sequence"/>
</dbReference>
<keyword evidence="1" id="KW-0813">Transport</keyword>
<keyword evidence="3" id="KW-0479">Metal-binding</keyword>
<evidence type="ECO:0000313" key="6">
    <source>
        <dbReference type="EMBL" id="MFC3228809.1"/>
    </source>
</evidence>
<evidence type="ECO:0000313" key="7">
    <source>
        <dbReference type="Proteomes" id="UP001595528"/>
    </source>
</evidence>
<comment type="caution">
    <text evidence="6">The sequence shown here is derived from an EMBL/GenBank/DDBJ whole genome shotgun (WGS) entry which is preliminary data.</text>
</comment>
<dbReference type="PANTHER" id="PTHR47366:SF1">
    <property type="entry name" value="TWO-ON-TWO HEMOGLOBIN-3"/>
    <property type="match status" value="1"/>
</dbReference>
<name>A0ABV7L2U0_9PROT</name>
<sequence>MTEPAGETPIFERIGGAATVDRLVDRFYDRMDSLPEASGIRAMHAPDLGPVREVLKRYLGEWLGGPPLYSAERGHPRLRQRHLHIPIGAAERDAWLLCMQGALEETVADPQLRAGIYDAMARLADWMRNIPEDGRDQAAP</sequence>
<dbReference type="EMBL" id="JBHRTR010000028">
    <property type="protein sequence ID" value="MFC3228809.1"/>
    <property type="molecule type" value="Genomic_DNA"/>
</dbReference>
<proteinExistence type="inferred from homology"/>
<organism evidence="6 7">
    <name type="scientific">Marinibaculum pumilum</name>
    <dbReference type="NCBI Taxonomy" id="1766165"/>
    <lineage>
        <taxon>Bacteria</taxon>
        <taxon>Pseudomonadati</taxon>
        <taxon>Pseudomonadota</taxon>
        <taxon>Alphaproteobacteria</taxon>
        <taxon>Rhodospirillales</taxon>
        <taxon>Rhodospirillaceae</taxon>
        <taxon>Marinibaculum</taxon>
    </lineage>
</organism>
<dbReference type="CDD" id="cd14773">
    <property type="entry name" value="TrHb2_PhHbO-like_O"/>
    <property type="match status" value="1"/>
</dbReference>
<evidence type="ECO:0000256" key="5">
    <source>
        <dbReference type="ARBA" id="ARBA00034496"/>
    </source>
</evidence>
<keyword evidence="7" id="KW-1185">Reference proteome</keyword>
<gene>
    <name evidence="6" type="ORF">ACFOGJ_16310</name>
</gene>
<dbReference type="InterPro" id="IPR044203">
    <property type="entry name" value="GlbO/GLB3-like"/>
</dbReference>